<keyword evidence="2" id="KW-1185">Reference proteome</keyword>
<dbReference type="Proteomes" id="UP000184396">
    <property type="component" value="Unassembled WGS sequence"/>
</dbReference>
<reference evidence="1 2" key="1">
    <citation type="submission" date="2016-11" db="EMBL/GenBank/DDBJ databases">
        <authorList>
            <person name="Jaros S."/>
            <person name="Januszkiewicz K."/>
            <person name="Wedrychowicz H."/>
        </authorList>
    </citation>
    <scope>NUCLEOTIDE SEQUENCE [LARGE SCALE GENOMIC DNA]</scope>
    <source>
        <strain evidence="1 2">CGMCC 1.12213</strain>
    </source>
</reference>
<dbReference type="STRING" id="1178825.SAMN05216261_0702"/>
<organism evidence="1 2">
    <name type="scientific">Algibacter luteus</name>
    <dbReference type="NCBI Taxonomy" id="1178825"/>
    <lineage>
        <taxon>Bacteria</taxon>
        <taxon>Pseudomonadati</taxon>
        <taxon>Bacteroidota</taxon>
        <taxon>Flavobacteriia</taxon>
        <taxon>Flavobacteriales</taxon>
        <taxon>Flavobacteriaceae</taxon>
        <taxon>Algibacter</taxon>
    </lineage>
</organism>
<evidence type="ECO:0000313" key="1">
    <source>
        <dbReference type="EMBL" id="SHI41845.1"/>
    </source>
</evidence>
<dbReference type="AlphaFoldDB" id="A0A1M6AZD5"/>
<dbReference type="eggNOG" id="ENOG5032ZXJ">
    <property type="taxonomic scope" value="Bacteria"/>
</dbReference>
<protein>
    <submittedName>
        <fullName evidence="1">Uncharacterized protein</fullName>
    </submittedName>
</protein>
<name>A0A1M6AZD5_9FLAO</name>
<evidence type="ECO:0000313" key="2">
    <source>
        <dbReference type="Proteomes" id="UP000184396"/>
    </source>
</evidence>
<dbReference type="EMBL" id="FQYK01000001">
    <property type="protein sequence ID" value="SHI41845.1"/>
    <property type="molecule type" value="Genomic_DNA"/>
</dbReference>
<proteinExistence type="predicted"/>
<sequence>MSDNILEFKMKKLIILLLSVSVFVSCKNDSKSETQETLNSSTEENTKPSNGLMHLKGSFVYYDGAAVLQTKSEIYGVLITDKLEELQKQVEEYKSAPTDMVNVEIRGKVTNQKDEKILWENKVEILEILDVSPASTEENNVIKLGSE</sequence>
<gene>
    <name evidence="1" type="ORF">SAMN05216261_0702</name>
</gene>
<accession>A0A1M6AZD5</accession>